<feature type="signal peptide" evidence="1">
    <location>
        <begin position="1"/>
        <end position="23"/>
    </location>
</feature>
<name>A0A6P5M433_PHACI</name>
<feature type="chain" id="PRO_5027574188" evidence="1">
    <location>
        <begin position="24"/>
        <end position="90"/>
    </location>
</feature>
<gene>
    <name evidence="3" type="primary">CUNH11orf94</name>
</gene>
<sequence>MLGSLCPRIGLGFVLLTLVLVAAHPCSQRCHPSPLPEEPVAMELPNSLVDDYGILPKHPGRRIVHSSLLRGQARKRDGPDLSEYYYDANH</sequence>
<dbReference type="Pfam" id="PF15878">
    <property type="entry name" value="Frey"/>
    <property type="match status" value="1"/>
</dbReference>
<dbReference type="AlphaFoldDB" id="A0A6P5M433"/>
<evidence type="ECO:0000313" key="2">
    <source>
        <dbReference type="Proteomes" id="UP000515140"/>
    </source>
</evidence>
<dbReference type="PANTHER" id="PTHR37872">
    <property type="entry name" value="SIMILAR TO RIKEN CDNA 1700029I15"/>
    <property type="match status" value="1"/>
</dbReference>
<dbReference type="GeneID" id="110223935"/>
<dbReference type="CTD" id="143678"/>
<dbReference type="Proteomes" id="UP000515140">
    <property type="component" value="Unplaced"/>
</dbReference>
<dbReference type="GO" id="GO:0005789">
    <property type="term" value="C:endoplasmic reticulum membrane"/>
    <property type="evidence" value="ECO:0007669"/>
    <property type="project" value="TreeGrafter"/>
</dbReference>
<dbReference type="GO" id="GO:0007342">
    <property type="term" value="P:fusion of sperm to egg plasma membrane involved in single fertilization"/>
    <property type="evidence" value="ECO:0007669"/>
    <property type="project" value="TreeGrafter"/>
</dbReference>
<keyword evidence="2" id="KW-1185">Reference proteome</keyword>
<dbReference type="InParanoid" id="A0A6P5M433"/>
<dbReference type="RefSeq" id="XP_020865370.1">
    <property type="nucleotide sequence ID" value="XM_021009711.1"/>
</dbReference>
<keyword evidence="1" id="KW-0732">Signal</keyword>
<evidence type="ECO:0000256" key="1">
    <source>
        <dbReference type="SAM" id="SignalP"/>
    </source>
</evidence>
<dbReference type="GO" id="GO:0035036">
    <property type="term" value="P:sperm-egg recognition"/>
    <property type="evidence" value="ECO:0007669"/>
    <property type="project" value="TreeGrafter"/>
</dbReference>
<dbReference type="KEGG" id="pcw:110223935"/>
<organism evidence="2 3">
    <name type="scientific">Phascolarctos cinereus</name>
    <name type="common">Koala</name>
    <dbReference type="NCBI Taxonomy" id="38626"/>
    <lineage>
        <taxon>Eukaryota</taxon>
        <taxon>Metazoa</taxon>
        <taxon>Chordata</taxon>
        <taxon>Craniata</taxon>
        <taxon>Vertebrata</taxon>
        <taxon>Euteleostomi</taxon>
        <taxon>Mammalia</taxon>
        <taxon>Metatheria</taxon>
        <taxon>Diprotodontia</taxon>
        <taxon>Phascolarctidae</taxon>
        <taxon>Phascolarctos</taxon>
    </lineage>
</organism>
<dbReference type="FunCoup" id="A0A6P5M433">
    <property type="interactions" value="20"/>
</dbReference>
<protein>
    <submittedName>
        <fullName evidence="3">Uncharacterized protein C11orf94 homolog</fullName>
    </submittedName>
</protein>
<accession>A0A6P5M433</accession>
<dbReference type="PANTHER" id="PTHR37872:SF1">
    <property type="entry name" value="PROTEIN FREY 1"/>
    <property type="match status" value="1"/>
</dbReference>
<evidence type="ECO:0000313" key="3">
    <source>
        <dbReference type="RefSeq" id="XP_020865370.1"/>
    </source>
</evidence>
<reference evidence="3" key="1">
    <citation type="submission" date="2025-08" db="UniProtKB">
        <authorList>
            <consortium name="RefSeq"/>
        </authorList>
    </citation>
    <scope>IDENTIFICATION</scope>
    <source>
        <tissue evidence="3">Spleen</tissue>
    </source>
</reference>
<dbReference type="InterPro" id="IPR031748">
    <property type="entry name" value="Frey"/>
</dbReference>
<proteinExistence type="predicted"/>